<protein>
    <submittedName>
        <fullName evidence="1">Uncharacterized protein</fullName>
    </submittedName>
</protein>
<evidence type="ECO:0000313" key="2">
    <source>
        <dbReference type="Proteomes" id="UP000032303"/>
    </source>
</evidence>
<reference evidence="1 2" key="1">
    <citation type="submission" date="2013-05" db="EMBL/GenBank/DDBJ databases">
        <title>Complete genome sequence of the lipase-producing bacterium Photobacterium gaetbulicola Gung47.</title>
        <authorList>
            <person name="Kim Y.-O."/>
        </authorList>
    </citation>
    <scope>NUCLEOTIDE SEQUENCE [LARGE SCALE GENOMIC DNA]</scope>
    <source>
        <strain evidence="1 2">Gung47</strain>
    </source>
</reference>
<dbReference type="Proteomes" id="UP000032303">
    <property type="component" value="Chromosome 2"/>
</dbReference>
<evidence type="ECO:0000313" key="1">
    <source>
        <dbReference type="EMBL" id="AJR09183.1"/>
    </source>
</evidence>
<dbReference type="HOGENOM" id="CLU_2918667_0_0_6"/>
<dbReference type="EMBL" id="CP005974">
    <property type="protein sequence ID" value="AJR09183.1"/>
    <property type="molecule type" value="Genomic_DNA"/>
</dbReference>
<gene>
    <name evidence="1" type="ORF">H744_2c2527</name>
</gene>
<dbReference type="KEGG" id="pgb:H744_2c2527"/>
<keyword evidence="2" id="KW-1185">Reference proteome</keyword>
<dbReference type="AlphaFoldDB" id="A0A0C5WPY9"/>
<sequence>MVGGQNLGYHQRWRDVEIGLLVFETTFFLNGSQHRPALELFIGFLLAMDGVGFFEAGFCSV</sequence>
<name>A0A0C5WPY9_9GAMM</name>
<accession>A0A0C5WPY9</accession>
<organism evidence="1 2">
    <name type="scientific">Photobacterium gaetbulicola Gung47</name>
    <dbReference type="NCBI Taxonomy" id="658445"/>
    <lineage>
        <taxon>Bacteria</taxon>
        <taxon>Pseudomonadati</taxon>
        <taxon>Pseudomonadota</taxon>
        <taxon>Gammaproteobacteria</taxon>
        <taxon>Vibrionales</taxon>
        <taxon>Vibrionaceae</taxon>
        <taxon>Photobacterium</taxon>
    </lineage>
</organism>
<proteinExistence type="predicted"/>
<dbReference type="PATRIC" id="fig|658445.3.peg.4546"/>